<evidence type="ECO:0000256" key="4">
    <source>
        <dbReference type="ARBA" id="ARBA00022777"/>
    </source>
</evidence>
<comment type="similarity">
    <text evidence="1 8">Belongs to the cytidylate kinase family. Type 1 subfamily.</text>
</comment>
<protein>
    <recommendedName>
        <fullName evidence="8">Cytidylate kinase</fullName>
        <shortName evidence="8">CK</shortName>
        <ecNumber evidence="8">2.7.4.25</ecNumber>
    </recommendedName>
    <alternativeName>
        <fullName evidence="8">Cytidine monophosphate kinase</fullName>
        <shortName evidence="8">CMP kinase</shortName>
    </alternativeName>
</protein>
<dbReference type="Gene3D" id="3.40.50.300">
    <property type="entry name" value="P-loop containing nucleotide triphosphate hydrolases"/>
    <property type="match status" value="1"/>
</dbReference>
<evidence type="ECO:0000256" key="2">
    <source>
        <dbReference type="ARBA" id="ARBA00022679"/>
    </source>
</evidence>
<evidence type="ECO:0000256" key="6">
    <source>
        <dbReference type="ARBA" id="ARBA00047615"/>
    </source>
</evidence>
<organism evidence="10 11">
    <name type="scientific">Peptostreptococcus canis</name>
    <dbReference type="NCBI Taxonomy" id="1159213"/>
    <lineage>
        <taxon>Bacteria</taxon>
        <taxon>Bacillati</taxon>
        <taxon>Bacillota</taxon>
        <taxon>Clostridia</taxon>
        <taxon>Peptostreptococcales</taxon>
        <taxon>Peptostreptococcaceae</taxon>
        <taxon>Peptostreptococcus</taxon>
    </lineage>
</organism>
<dbReference type="PANTHER" id="PTHR21299:SF2">
    <property type="entry name" value="CYTIDYLATE KINASE"/>
    <property type="match status" value="1"/>
</dbReference>
<comment type="subcellular location">
    <subcellularLocation>
        <location evidence="8">Cytoplasm</location>
    </subcellularLocation>
</comment>
<dbReference type="Pfam" id="PF02224">
    <property type="entry name" value="Cytidylate_kin"/>
    <property type="match status" value="1"/>
</dbReference>
<dbReference type="InterPro" id="IPR011994">
    <property type="entry name" value="Cytidylate_kinase_dom"/>
</dbReference>
<feature type="binding site" evidence="8">
    <location>
        <begin position="10"/>
        <end position="18"/>
    </location>
    <ligand>
        <name>ATP</name>
        <dbReference type="ChEBI" id="CHEBI:30616"/>
    </ligand>
</feature>
<keyword evidence="5 8" id="KW-0067">ATP-binding</keyword>
<accession>A0ABR6TJU0</accession>
<dbReference type="CDD" id="cd02020">
    <property type="entry name" value="CMPK"/>
    <property type="match status" value="1"/>
</dbReference>
<dbReference type="RefSeq" id="WP_185624119.1">
    <property type="nucleotide sequence ID" value="NZ_JABGBW010000002.1"/>
</dbReference>
<dbReference type="PANTHER" id="PTHR21299">
    <property type="entry name" value="CYTIDYLATE KINASE/PANTOATE-BETA-ALANINE LIGASE"/>
    <property type="match status" value="1"/>
</dbReference>
<evidence type="ECO:0000256" key="7">
    <source>
        <dbReference type="ARBA" id="ARBA00048478"/>
    </source>
</evidence>
<dbReference type="GO" id="GO:0016301">
    <property type="term" value="F:kinase activity"/>
    <property type="evidence" value="ECO:0007669"/>
    <property type="project" value="UniProtKB-KW"/>
</dbReference>
<dbReference type="Proteomes" id="UP000713904">
    <property type="component" value="Unassembled WGS sequence"/>
</dbReference>
<evidence type="ECO:0000256" key="1">
    <source>
        <dbReference type="ARBA" id="ARBA00009427"/>
    </source>
</evidence>
<evidence type="ECO:0000256" key="3">
    <source>
        <dbReference type="ARBA" id="ARBA00022741"/>
    </source>
</evidence>
<keyword evidence="4 8" id="KW-0418">Kinase</keyword>
<evidence type="ECO:0000259" key="9">
    <source>
        <dbReference type="Pfam" id="PF02224"/>
    </source>
</evidence>
<comment type="catalytic activity">
    <reaction evidence="7 8">
        <text>CMP + ATP = CDP + ADP</text>
        <dbReference type="Rhea" id="RHEA:11600"/>
        <dbReference type="ChEBI" id="CHEBI:30616"/>
        <dbReference type="ChEBI" id="CHEBI:58069"/>
        <dbReference type="ChEBI" id="CHEBI:60377"/>
        <dbReference type="ChEBI" id="CHEBI:456216"/>
        <dbReference type="EC" id="2.7.4.25"/>
    </reaction>
</comment>
<evidence type="ECO:0000313" key="10">
    <source>
        <dbReference type="EMBL" id="MBC2575685.1"/>
    </source>
</evidence>
<dbReference type="SUPFAM" id="SSF52540">
    <property type="entry name" value="P-loop containing nucleoside triphosphate hydrolases"/>
    <property type="match status" value="1"/>
</dbReference>
<keyword evidence="2 8" id="KW-0808">Transferase</keyword>
<comment type="caution">
    <text evidence="10">The sequence shown here is derived from an EMBL/GenBank/DDBJ whole genome shotgun (WGS) entry which is preliminary data.</text>
</comment>
<feature type="domain" description="Cytidylate kinase" evidence="9">
    <location>
        <begin position="6"/>
        <end position="215"/>
    </location>
</feature>
<sequence length="216" mass="24121">MNNIIIAIDGPAGAGKSTISKLISKKMGINYIDTGAMYRAITLKCICSNIDVKDEKSVIEICKNSDVDFRDNSIYLDGINVDGKIRTNEVSSNVSYVAKIKEVREILVKKQREIGLKSSVILDGRDVGTHIFPDTKNKFYLNASAEMRGKRRYKELIERGEHVSLNEVIKDVICRDEIDSNREFAPLVKADDAVEIDSTNMSIDEVVECIISKVKS</sequence>
<dbReference type="NCBIfam" id="TIGR00017">
    <property type="entry name" value="cmk"/>
    <property type="match status" value="1"/>
</dbReference>
<evidence type="ECO:0000313" key="11">
    <source>
        <dbReference type="Proteomes" id="UP000713904"/>
    </source>
</evidence>
<evidence type="ECO:0000256" key="8">
    <source>
        <dbReference type="HAMAP-Rule" id="MF_00238"/>
    </source>
</evidence>
<dbReference type="InterPro" id="IPR027417">
    <property type="entry name" value="P-loop_NTPase"/>
</dbReference>
<dbReference type="EMBL" id="JABGBW010000002">
    <property type="protein sequence ID" value="MBC2575685.1"/>
    <property type="molecule type" value="Genomic_DNA"/>
</dbReference>
<proteinExistence type="inferred from homology"/>
<dbReference type="EC" id="2.7.4.25" evidence="8"/>
<keyword evidence="8" id="KW-0963">Cytoplasm</keyword>
<keyword evidence="11" id="KW-1185">Reference proteome</keyword>
<name>A0ABR6TJU0_9FIRM</name>
<evidence type="ECO:0000256" key="5">
    <source>
        <dbReference type="ARBA" id="ARBA00022840"/>
    </source>
</evidence>
<keyword evidence="3 8" id="KW-0547">Nucleotide-binding</keyword>
<gene>
    <name evidence="8" type="primary">cmk</name>
    <name evidence="10" type="ORF">HLB29_03205</name>
</gene>
<dbReference type="HAMAP" id="MF_00238">
    <property type="entry name" value="Cytidyl_kinase_type1"/>
    <property type="match status" value="1"/>
</dbReference>
<reference evidence="10 11" key="1">
    <citation type="submission" date="2020-05" db="EMBL/GenBank/DDBJ databases">
        <title>Draft genome of xy-202 and genomic insight in genome of the genus Peptostreptococcus.</title>
        <authorList>
            <person name="Zhang Z."/>
        </authorList>
    </citation>
    <scope>NUCLEOTIDE SEQUENCE [LARGE SCALE GENOMIC DNA]</scope>
    <source>
        <strain evidence="10 11">DSM 27025</strain>
    </source>
</reference>
<comment type="catalytic activity">
    <reaction evidence="6 8">
        <text>dCMP + ATP = dCDP + ADP</text>
        <dbReference type="Rhea" id="RHEA:25094"/>
        <dbReference type="ChEBI" id="CHEBI:30616"/>
        <dbReference type="ChEBI" id="CHEBI:57566"/>
        <dbReference type="ChEBI" id="CHEBI:58593"/>
        <dbReference type="ChEBI" id="CHEBI:456216"/>
        <dbReference type="EC" id="2.7.4.25"/>
    </reaction>
</comment>
<dbReference type="InterPro" id="IPR003136">
    <property type="entry name" value="Cytidylate_kin"/>
</dbReference>